<evidence type="ECO:0000313" key="6">
    <source>
        <dbReference type="EMBL" id="RHJ84606.1"/>
    </source>
</evidence>
<accession>A0A415DVT6</accession>
<dbReference type="PROSITE" id="PS50110">
    <property type="entry name" value="RESPONSE_REGULATORY"/>
    <property type="match status" value="1"/>
</dbReference>
<dbReference type="RefSeq" id="WP_082907394.1">
    <property type="nucleotide sequence ID" value="NZ_AP025567.1"/>
</dbReference>
<dbReference type="PROSITE" id="PS50930">
    <property type="entry name" value="HTH_LYTTR"/>
    <property type="match status" value="1"/>
</dbReference>
<dbReference type="SMART" id="SM00850">
    <property type="entry name" value="LytTR"/>
    <property type="match status" value="1"/>
</dbReference>
<evidence type="ECO:0000256" key="1">
    <source>
        <dbReference type="ARBA" id="ARBA00018672"/>
    </source>
</evidence>
<dbReference type="PANTHER" id="PTHR37299:SF1">
    <property type="entry name" value="STAGE 0 SPORULATION PROTEIN A HOMOLOG"/>
    <property type="match status" value="1"/>
</dbReference>
<dbReference type="Proteomes" id="UP000284841">
    <property type="component" value="Unassembled WGS sequence"/>
</dbReference>
<evidence type="ECO:0000313" key="7">
    <source>
        <dbReference type="Proteomes" id="UP000284841"/>
    </source>
</evidence>
<evidence type="ECO:0000256" key="3">
    <source>
        <dbReference type="PROSITE-ProRule" id="PRU00169"/>
    </source>
</evidence>
<name>A0A415DVT6_9FIRM</name>
<dbReference type="InterPro" id="IPR007492">
    <property type="entry name" value="LytTR_DNA-bd_dom"/>
</dbReference>
<keyword evidence="6" id="KW-0238">DNA-binding</keyword>
<dbReference type="InterPro" id="IPR046947">
    <property type="entry name" value="LytR-like"/>
</dbReference>
<evidence type="ECO:0000256" key="2">
    <source>
        <dbReference type="ARBA" id="ARBA00024867"/>
    </source>
</evidence>
<keyword evidence="7" id="KW-1185">Reference proteome</keyword>
<evidence type="ECO:0000259" key="4">
    <source>
        <dbReference type="PROSITE" id="PS50110"/>
    </source>
</evidence>
<dbReference type="SUPFAM" id="SSF52172">
    <property type="entry name" value="CheY-like"/>
    <property type="match status" value="1"/>
</dbReference>
<feature type="domain" description="Response regulatory" evidence="4">
    <location>
        <begin position="6"/>
        <end position="126"/>
    </location>
</feature>
<evidence type="ECO:0000259" key="5">
    <source>
        <dbReference type="PROSITE" id="PS50930"/>
    </source>
</evidence>
<dbReference type="Pfam" id="PF00072">
    <property type="entry name" value="Response_reg"/>
    <property type="match status" value="1"/>
</dbReference>
<feature type="domain" description="HTH LytTR-type" evidence="5">
    <location>
        <begin position="137"/>
        <end position="238"/>
    </location>
</feature>
<keyword evidence="3" id="KW-0597">Phosphoprotein</keyword>
<dbReference type="OrthoDB" id="9779387at2"/>
<proteinExistence type="predicted"/>
<dbReference type="InterPro" id="IPR011006">
    <property type="entry name" value="CheY-like_superfamily"/>
</dbReference>
<dbReference type="Gene3D" id="3.40.50.2300">
    <property type="match status" value="1"/>
</dbReference>
<dbReference type="GO" id="GO:0000156">
    <property type="term" value="F:phosphorelay response regulator activity"/>
    <property type="evidence" value="ECO:0007669"/>
    <property type="project" value="InterPro"/>
</dbReference>
<dbReference type="GO" id="GO:0003677">
    <property type="term" value="F:DNA binding"/>
    <property type="evidence" value="ECO:0007669"/>
    <property type="project" value="UniProtKB-KW"/>
</dbReference>
<dbReference type="Gene3D" id="2.40.50.1020">
    <property type="entry name" value="LytTr DNA-binding domain"/>
    <property type="match status" value="1"/>
</dbReference>
<comment type="caution">
    <text evidence="6">The sequence shown here is derived from an EMBL/GenBank/DDBJ whole genome shotgun (WGS) entry which is preliminary data.</text>
</comment>
<organism evidence="6 7">
    <name type="scientific">Emergencia timonensis</name>
    <dbReference type="NCBI Taxonomy" id="1776384"/>
    <lineage>
        <taxon>Bacteria</taxon>
        <taxon>Bacillati</taxon>
        <taxon>Bacillota</taxon>
        <taxon>Clostridia</taxon>
        <taxon>Peptostreptococcales</taxon>
        <taxon>Anaerovoracaceae</taxon>
        <taxon>Emergencia</taxon>
    </lineage>
</organism>
<protein>
    <recommendedName>
        <fullName evidence="1">Stage 0 sporulation protein A homolog</fullName>
    </recommendedName>
</protein>
<dbReference type="Pfam" id="PF04397">
    <property type="entry name" value="LytTR"/>
    <property type="match status" value="1"/>
</dbReference>
<dbReference type="InterPro" id="IPR001789">
    <property type="entry name" value="Sig_transdc_resp-reg_receiver"/>
</dbReference>
<dbReference type="STRING" id="1776384.GCA_900086585_01400"/>
<feature type="modified residue" description="4-aspartylphosphate" evidence="3">
    <location>
        <position position="63"/>
    </location>
</feature>
<gene>
    <name evidence="6" type="ORF">DW099_16665</name>
</gene>
<dbReference type="SMART" id="SM00448">
    <property type="entry name" value="REC"/>
    <property type="match status" value="1"/>
</dbReference>
<dbReference type="AlphaFoldDB" id="A0A415DVT6"/>
<comment type="function">
    <text evidence="2">May play the central regulatory role in sporulation. It may be an element of the effector pathway responsible for the activation of sporulation genes in response to nutritional stress. Spo0A may act in concert with spo0H (a sigma factor) to control the expression of some genes that are critical to the sporulation process.</text>
</comment>
<sequence>MTQLIKICICDDRIEDLEYAFDLVKEFAESNPEYAINLRKFQSAYDLLDCIEASCSFDIIILDIVLPHINGIEVAKKIRQRKEPCEIIFASSSREYGVDAFGVNASNYIVKPIIKEDFNRILEDTIKKLKRNDRQPLIIKVKGGLRKVAASDIVTIESFNRRRGITLLSGEQIETGTTLAALHELLSDDERFFMPHRAYIVNLEHISSIIGSDILMCDGQRIPISRSCGKDLKDAYLKFLF</sequence>
<reference evidence="6 7" key="1">
    <citation type="submission" date="2018-08" db="EMBL/GenBank/DDBJ databases">
        <title>A genome reference for cultivated species of the human gut microbiota.</title>
        <authorList>
            <person name="Zou Y."/>
            <person name="Xue W."/>
            <person name="Luo G."/>
        </authorList>
    </citation>
    <scope>NUCLEOTIDE SEQUENCE [LARGE SCALE GENOMIC DNA]</scope>
    <source>
        <strain evidence="6 7">AM07-24</strain>
    </source>
</reference>
<dbReference type="EMBL" id="QRMS01000006">
    <property type="protein sequence ID" value="RHJ84606.1"/>
    <property type="molecule type" value="Genomic_DNA"/>
</dbReference>
<dbReference type="PANTHER" id="PTHR37299">
    <property type="entry name" value="TRANSCRIPTIONAL REGULATOR-RELATED"/>
    <property type="match status" value="1"/>
</dbReference>
<dbReference type="GeneID" id="83003779"/>